<accession>A0A2K8SIM4</accession>
<dbReference type="KEGG" id="nfl:COO91_01153"/>
<reference evidence="1 2" key="1">
    <citation type="submission" date="2017-11" db="EMBL/GenBank/DDBJ databases">
        <title>Complete genome of a free-living desiccation-tolerant cyanobacterium and its photosynthetic adaptation to extreme terrestrial habitat.</title>
        <authorList>
            <person name="Shang J."/>
        </authorList>
    </citation>
    <scope>NUCLEOTIDE SEQUENCE [LARGE SCALE GENOMIC DNA]</scope>
    <source>
        <strain evidence="1 2">CCNUN1</strain>
    </source>
</reference>
<organism evidence="1 2">
    <name type="scientific">Nostoc flagelliforme CCNUN1</name>
    <dbReference type="NCBI Taxonomy" id="2038116"/>
    <lineage>
        <taxon>Bacteria</taxon>
        <taxon>Bacillati</taxon>
        <taxon>Cyanobacteriota</taxon>
        <taxon>Cyanophyceae</taxon>
        <taxon>Nostocales</taxon>
        <taxon>Nostocaceae</taxon>
        <taxon>Nostoc</taxon>
    </lineage>
</organism>
<protein>
    <submittedName>
        <fullName evidence="1">Uncharacterized protein</fullName>
    </submittedName>
</protein>
<evidence type="ECO:0000313" key="1">
    <source>
        <dbReference type="EMBL" id="AUB35277.1"/>
    </source>
</evidence>
<evidence type="ECO:0000313" key="2">
    <source>
        <dbReference type="Proteomes" id="UP000232003"/>
    </source>
</evidence>
<keyword evidence="2" id="KW-1185">Reference proteome</keyword>
<proteinExistence type="predicted"/>
<dbReference type="EMBL" id="CP024785">
    <property type="protein sequence ID" value="AUB35277.1"/>
    <property type="molecule type" value="Genomic_DNA"/>
</dbReference>
<name>A0A2K8SIM4_9NOSO</name>
<dbReference type="Proteomes" id="UP000232003">
    <property type="component" value="Chromosome"/>
</dbReference>
<dbReference type="AlphaFoldDB" id="A0A2K8SIM4"/>
<sequence length="47" mass="5321">MHFGLFLVVKVTSIFSLLPLLPLLKKAQESSLDTCFQINLLLLLQFS</sequence>
<gene>
    <name evidence="1" type="ORF">COO91_01153</name>
</gene>